<keyword evidence="3" id="KW-1185">Reference proteome</keyword>
<dbReference type="Gene3D" id="1.20.120.1020">
    <property type="entry name" value="Prion-inhibition and propagation, HeLo domain"/>
    <property type="match status" value="1"/>
</dbReference>
<dbReference type="SUPFAM" id="SSF56112">
    <property type="entry name" value="Protein kinase-like (PK-like)"/>
    <property type="match status" value="1"/>
</dbReference>
<organism evidence="2 3">
    <name type="scientific">Collybia nuda</name>
    <dbReference type="NCBI Taxonomy" id="64659"/>
    <lineage>
        <taxon>Eukaryota</taxon>
        <taxon>Fungi</taxon>
        <taxon>Dikarya</taxon>
        <taxon>Basidiomycota</taxon>
        <taxon>Agaricomycotina</taxon>
        <taxon>Agaricomycetes</taxon>
        <taxon>Agaricomycetidae</taxon>
        <taxon>Agaricales</taxon>
        <taxon>Tricholomatineae</taxon>
        <taxon>Clitocybaceae</taxon>
        <taxon>Collybia</taxon>
    </lineage>
</organism>
<reference evidence="2" key="1">
    <citation type="submission" date="2020-11" db="EMBL/GenBank/DDBJ databases">
        <authorList>
            <consortium name="DOE Joint Genome Institute"/>
            <person name="Ahrendt S."/>
            <person name="Riley R."/>
            <person name="Andreopoulos W."/>
            <person name="Labutti K."/>
            <person name="Pangilinan J."/>
            <person name="Ruiz-Duenas F.J."/>
            <person name="Barrasa J.M."/>
            <person name="Sanchez-Garcia M."/>
            <person name="Camarero S."/>
            <person name="Miyauchi S."/>
            <person name="Serrano A."/>
            <person name="Linde D."/>
            <person name="Babiker R."/>
            <person name="Drula E."/>
            <person name="Ayuso-Fernandez I."/>
            <person name="Pacheco R."/>
            <person name="Padilla G."/>
            <person name="Ferreira P."/>
            <person name="Barriuso J."/>
            <person name="Kellner H."/>
            <person name="Castanera R."/>
            <person name="Alfaro M."/>
            <person name="Ramirez L."/>
            <person name="Pisabarro A.G."/>
            <person name="Kuo A."/>
            <person name="Tritt A."/>
            <person name="Lipzen A."/>
            <person name="He G."/>
            <person name="Yan M."/>
            <person name="Ng V."/>
            <person name="Cullen D."/>
            <person name="Martin F."/>
            <person name="Rosso M.-N."/>
            <person name="Henrissat B."/>
            <person name="Hibbett D."/>
            <person name="Martinez A.T."/>
            <person name="Grigoriev I.V."/>
        </authorList>
    </citation>
    <scope>NUCLEOTIDE SEQUENCE</scope>
    <source>
        <strain evidence="2">CBS 247.69</strain>
    </source>
</reference>
<keyword evidence="2" id="KW-0034">Amyloid</keyword>
<accession>A0A9P5Y2U0</accession>
<dbReference type="GO" id="GO:0005524">
    <property type="term" value="F:ATP binding"/>
    <property type="evidence" value="ECO:0007669"/>
    <property type="project" value="InterPro"/>
</dbReference>
<dbReference type="InterPro" id="IPR000719">
    <property type="entry name" value="Prot_kinase_dom"/>
</dbReference>
<dbReference type="PROSITE" id="PS50011">
    <property type="entry name" value="PROTEIN_KINASE_DOM"/>
    <property type="match status" value="1"/>
</dbReference>
<sequence length="595" mass="67141">MADVAFASIAFVGQCYKCAIQAYLTLQRCIEFSNTSAKLILKLDLQRIRLQLWGRNSGADEGNLRPELSPYEPLINGILEKITRLIQDSDKLKDKYGLVNSEARADDSGGSVGIGGDTVGVHRRKAINQVKGVLNTIFTTSDKRRLDFTRDTPQASPFDRLRWAIVSQQRFESLLEEIRSFVDDLNKLLRESQLASLSQDWRLLEFQTVARIDDPRALDEIQQATDGDVSFRAMNSMAGRKIIATAKRGQPDKSESGSTVEVLSKVDFDLPDDFYTLSRCIAVYNPLKVTTTAERSMHVLIEKKGYDASISSQDKGTLLLRLLRLIKLLNSPCDGSQALLQSIGYWSEPQFNCWYLVYKFPLQPPSHIPLQMLMSTQPPSLLLFLNSTVFKPSLESRLVLAQAIVVTFSHLYGSQWLHKGVRSENIFFSYPLGGFYDISAPFIGGFEYSRQYTEEATVDRTPFNIFHAIYRHPSYQGLAAKGYRMSYDIYSLGLVLAEIAFWRSLGYFYAQSIGVDEETGKIQGRPFGAEEATNFRIAMLKRVRKELAFRVGTIYKNVVEWCLTCGEGVQKSEGELAVDFYKNVVAPLENKAAFF</sequence>
<gene>
    <name evidence="2" type="ORF">BDZ94DRAFT_1264335</name>
</gene>
<evidence type="ECO:0000259" key="1">
    <source>
        <dbReference type="PROSITE" id="PS50011"/>
    </source>
</evidence>
<dbReference type="AlphaFoldDB" id="A0A9P5Y2U0"/>
<protein>
    <submittedName>
        <fullName evidence="2">Prion-inhibition and propagation-domain-containing protein</fullName>
    </submittedName>
</protein>
<dbReference type="EMBL" id="MU150287">
    <property type="protein sequence ID" value="KAF9461249.1"/>
    <property type="molecule type" value="Genomic_DNA"/>
</dbReference>
<name>A0A9P5Y2U0_9AGAR</name>
<evidence type="ECO:0000313" key="2">
    <source>
        <dbReference type="EMBL" id="KAF9461249.1"/>
    </source>
</evidence>
<dbReference type="Gene3D" id="1.10.510.10">
    <property type="entry name" value="Transferase(Phosphotransferase) domain 1"/>
    <property type="match status" value="1"/>
</dbReference>
<dbReference type="Proteomes" id="UP000807353">
    <property type="component" value="Unassembled WGS sequence"/>
</dbReference>
<dbReference type="InterPro" id="IPR011009">
    <property type="entry name" value="Kinase-like_dom_sf"/>
</dbReference>
<feature type="domain" description="Protein kinase" evidence="1">
    <location>
        <begin position="275"/>
        <end position="595"/>
    </location>
</feature>
<dbReference type="OrthoDB" id="1911848at2759"/>
<dbReference type="GO" id="GO:0004672">
    <property type="term" value="F:protein kinase activity"/>
    <property type="evidence" value="ECO:0007669"/>
    <property type="project" value="InterPro"/>
</dbReference>
<dbReference type="PANTHER" id="PTHR37542">
    <property type="entry name" value="HELO DOMAIN-CONTAINING PROTEIN-RELATED"/>
    <property type="match status" value="1"/>
</dbReference>
<dbReference type="InterPro" id="IPR038305">
    <property type="entry name" value="HeLo_sf"/>
</dbReference>
<dbReference type="PANTHER" id="PTHR37542:SF1">
    <property type="entry name" value="PRION-INHIBITION AND PROPAGATION HELO DOMAIN-CONTAINING PROTEIN"/>
    <property type="match status" value="1"/>
</dbReference>
<proteinExistence type="predicted"/>
<dbReference type="InterPro" id="IPR029498">
    <property type="entry name" value="HeLo_dom"/>
</dbReference>
<dbReference type="Pfam" id="PF14479">
    <property type="entry name" value="HeLo"/>
    <property type="match status" value="1"/>
</dbReference>
<evidence type="ECO:0000313" key="3">
    <source>
        <dbReference type="Proteomes" id="UP000807353"/>
    </source>
</evidence>
<keyword evidence="2" id="KW-0640">Prion</keyword>
<comment type="caution">
    <text evidence="2">The sequence shown here is derived from an EMBL/GenBank/DDBJ whole genome shotgun (WGS) entry which is preliminary data.</text>
</comment>